<reference evidence="4" key="1">
    <citation type="submission" date="2023-03" db="EMBL/GenBank/DDBJ databases">
        <title>Massive genome expansion in bonnet fungi (Mycena s.s.) driven by repeated elements and novel gene families across ecological guilds.</title>
        <authorList>
            <consortium name="Lawrence Berkeley National Laboratory"/>
            <person name="Harder C.B."/>
            <person name="Miyauchi S."/>
            <person name="Viragh M."/>
            <person name="Kuo A."/>
            <person name="Thoen E."/>
            <person name="Andreopoulos B."/>
            <person name="Lu D."/>
            <person name="Skrede I."/>
            <person name="Drula E."/>
            <person name="Henrissat B."/>
            <person name="Morin E."/>
            <person name="Kohler A."/>
            <person name="Barry K."/>
            <person name="LaButti K."/>
            <person name="Morin E."/>
            <person name="Salamov A."/>
            <person name="Lipzen A."/>
            <person name="Mereny Z."/>
            <person name="Hegedus B."/>
            <person name="Baldrian P."/>
            <person name="Stursova M."/>
            <person name="Weitz H."/>
            <person name="Taylor A."/>
            <person name="Grigoriev I.V."/>
            <person name="Nagy L.G."/>
            <person name="Martin F."/>
            <person name="Kauserud H."/>
        </authorList>
    </citation>
    <scope>NUCLEOTIDE SEQUENCE</scope>
    <source>
        <strain evidence="4">CBHHK002</strain>
    </source>
</reference>
<dbReference type="PANTHER" id="PTHR28074">
    <property type="entry name" value="ATP SYNTHASE SUBUNIT K, MITOCHONDRIAL"/>
    <property type="match status" value="1"/>
</dbReference>
<evidence type="ECO:0000256" key="2">
    <source>
        <dbReference type="ARBA" id="ARBA00023128"/>
    </source>
</evidence>
<protein>
    <recommendedName>
        <fullName evidence="6">ATP synthase subunit K, mitochondrial</fullName>
    </recommendedName>
</protein>
<evidence type="ECO:0008006" key="6">
    <source>
        <dbReference type="Google" id="ProtNLM"/>
    </source>
</evidence>
<evidence type="ECO:0000313" key="4">
    <source>
        <dbReference type="EMBL" id="KAJ7336428.1"/>
    </source>
</evidence>
<accession>A0AAD7EMU4</accession>
<keyword evidence="2" id="KW-0496">Mitochondrion</keyword>
<sequence>MTYTILGRAVAKEHLSMGVLGSIAGFVLYKNMGSKAGAPKTVAEARQAVPINAGSSEEELFIRKFIADAEKEGAAGSSKH</sequence>
<organism evidence="4 5">
    <name type="scientific">Mycena albidolilacea</name>
    <dbReference type="NCBI Taxonomy" id="1033008"/>
    <lineage>
        <taxon>Eukaryota</taxon>
        <taxon>Fungi</taxon>
        <taxon>Dikarya</taxon>
        <taxon>Basidiomycota</taxon>
        <taxon>Agaricomycotina</taxon>
        <taxon>Agaricomycetes</taxon>
        <taxon>Agaricomycetidae</taxon>
        <taxon>Agaricales</taxon>
        <taxon>Marasmiineae</taxon>
        <taxon>Mycenaceae</taxon>
        <taxon>Mycena</taxon>
    </lineage>
</organism>
<name>A0AAD7EMU4_9AGAR</name>
<dbReference type="AlphaFoldDB" id="A0AAD7EMU4"/>
<keyword evidence="3" id="KW-0472">Membrane</keyword>
<dbReference type="InterPro" id="IPR021278">
    <property type="entry name" value="ATP19"/>
</dbReference>
<keyword evidence="5" id="KW-1185">Reference proteome</keyword>
<evidence type="ECO:0000256" key="1">
    <source>
        <dbReference type="ARBA" id="ARBA00004325"/>
    </source>
</evidence>
<evidence type="ECO:0000256" key="3">
    <source>
        <dbReference type="ARBA" id="ARBA00023136"/>
    </source>
</evidence>
<gene>
    <name evidence="4" type="ORF">DFH08DRAFT_878759</name>
</gene>
<comment type="subcellular location">
    <subcellularLocation>
        <location evidence="1">Mitochondrion membrane</location>
    </subcellularLocation>
</comment>
<evidence type="ECO:0000313" key="5">
    <source>
        <dbReference type="Proteomes" id="UP001218218"/>
    </source>
</evidence>
<comment type="caution">
    <text evidence="4">The sequence shown here is derived from an EMBL/GenBank/DDBJ whole genome shotgun (WGS) entry which is preliminary data.</text>
</comment>
<proteinExistence type="predicted"/>
<dbReference type="GO" id="GO:0031966">
    <property type="term" value="C:mitochondrial membrane"/>
    <property type="evidence" value="ECO:0007669"/>
    <property type="project" value="UniProtKB-SubCell"/>
</dbReference>
<dbReference type="PANTHER" id="PTHR28074:SF1">
    <property type="entry name" value="ATP SYNTHASE SUBUNIT K, MITOCHONDRIAL"/>
    <property type="match status" value="1"/>
</dbReference>
<dbReference type="Proteomes" id="UP001218218">
    <property type="component" value="Unassembled WGS sequence"/>
</dbReference>
<dbReference type="GO" id="GO:0015986">
    <property type="term" value="P:proton motive force-driven ATP synthesis"/>
    <property type="evidence" value="ECO:0007669"/>
    <property type="project" value="TreeGrafter"/>
</dbReference>
<dbReference type="Pfam" id="PF11022">
    <property type="entry name" value="ATP19"/>
    <property type="match status" value="1"/>
</dbReference>
<dbReference type="EMBL" id="JARIHO010000031">
    <property type="protein sequence ID" value="KAJ7336428.1"/>
    <property type="molecule type" value="Genomic_DNA"/>
</dbReference>